<dbReference type="SUPFAM" id="SSF53335">
    <property type="entry name" value="S-adenosyl-L-methionine-dependent methyltransferases"/>
    <property type="match status" value="1"/>
</dbReference>
<sequence>MIKKEYVTHKREPFFQIALDYIKDDSKVLDIGAGNGDFSKYCDRDDFYLYDGNIKTVEYLKKYHKNVFHGMLPVLPFENEFFDVIHCSHVVEHLQPQDMYDFLVNVDKVLKTGGYLVISTPLLWSGFYNDLSHVKPYRPFVFEKYLCGIHLESLTRSPVSINYKKERLEFRYLNTSKELEFYSFDKNIFVRVFLSCFYRLKKRGLGIYSKTGYTIVLKKNG</sequence>
<dbReference type="RefSeq" id="WP_377066619.1">
    <property type="nucleotide sequence ID" value="NZ_JBHSJJ010000011.1"/>
</dbReference>
<dbReference type="GO" id="GO:0102208">
    <property type="term" value="F:2-polyprenyl-6-hydroxyphenol methylase activity"/>
    <property type="evidence" value="ECO:0007669"/>
    <property type="project" value="UniProtKB-EC"/>
</dbReference>
<dbReference type="Pfam" id="PF13489">
    <property type="entry name" value="Methyltransf_23"/>
    <property type="match status" value="1"/>
</dbReference>
<keyword evidence="1" id="KW-0489">Methyltransferase</keyword>
<organism evidence="1 2">
    <name type="scientific">Negadavirga shengliensis</name>
    <dbReference type="NCBI Taxonomy" id="1389218"/>
    <lineage>
        <taxon>Bacteria</taxon>
        <taxon>Pseudomonadati</taxon>
        <taxon>Bacteroidota</taxon>
        <taxon>Cytophagia</taxon>
        <taxon>Cytophagales</taxon>
        <taxon>Cyclobacteriaceae</taxon>
        <taxon>Negadavirga</taxon>
    </lineage>
</organism>
<comment type="caution">
    <text evidence="1">The sequence shown here is derived from an EMBL/GenBank/DDBJ whole genome shotgun (WGS) entry which is preliminary data.</text>
</comment>
<protein>
    <submittedName>
        <fullName evidence="1">Class I SAM-dependent methyltransferase</fullName>
        <ecNumber evidence="1">2.1.1.222</ecNumber>
        <ecNumber evidence="1">2.1.1.64</ecNumber>
    </submittedName>
</protein>
<dbReference type="GO" id="GO:0032259">
    <property type="term" value="P:methylation"/>
    <property type="evidence" value="ECO:0007669"/>
    <property type="project" value="UniProtKB-KW"/>
</dbReference>
<gene>
    <name evidence="1" type="ORF">ACFPFU_18010</name>
</gene>
<evidence type="ECO:0000313" key="1">
    <source>
        <dbReference type="EMBL" id="MFC4873602.1"/>
    </source>
</evidence>
<dbReference type="EC" id="2.1.1.222" evidence="1"/>
<reference evidence="2" key="1">
    <citation type="journal article" date="2019" name="Int. J. Syst. Evol. Microbiol.">
        <title>The Global Catalogue of Microorganisms (GCM) 10K type strain sequencing project: providing services to taxonomists for standard genome sequencing and annotation.</title>
        <authorList>
            <consortium name="The Broad Institute Genomics Platform"/>
            <consortium name="The Broad Institute Genome Sequencing Center for Infectious Disease"/>
            <person name="Wu L."/>
            <person name="Ma J."/>
        </authorList>
    </citation>
    <scope>NUCLEOTIDE SEQUENCE [LARGE SCALE GENOMIC DNA]</scope>
    <source>
        <strain evidence="2">CGMCC 4.7466</strain>
    </source>
</reference>
<name>A0ABV9T548_9BACT</name>
<keyword evidence="2" id="KW-1185">Reference proteome</keyword>
<dbReference type="EC" id="2.1.1.64" evidence="1"/>
<evidence type="ECO:0000313" key="2">
    <source>
        <dbReference type="Proteomes" id="UP001595818"/>
    </source>
</evidence>
<dbReference type="CDD" id="cd02440">
    <property type="entry name" value="AdoMet_MTases"/>
    <property type="match status" value="1"/>
</dbReference>
<dbReference type="EMBL" id="JBHSJJ010000011">
    <property type="protein sequence ID" value="MFC4873602.1"/>
    <property type="molecule type" value="Genomic_DNA"/>
</dbReference>
<keyword evidence="1" id="KW-0808">Transferase</keyword>
<dbReference type="InterPro" id="IPR029063">
    <property type="entry name" value="SAM-dependent_MTases_sf"/>
</dbReference>
<proteinExistence type="predicted"/>
<dbReference type="Gene3D" id="3.40.50.150">
    <property type="entry name" value="Vaccinia Virus protein VP39"/>
    <property type="match status" value="1"/>
</dbReference>
<accession>A0ABV9T548</accession>
<dbReference type="GO" id="GO:0061542">
    <property type="term" value="F:3-demethylubiquinol 3-O-methyltransferase activity"/>
    <property type="evidence" value="ECO:0007669"/>
    <property type="project" value="UniProtKB-EC"/>
</dbReference>
<dbReference type="Proteomes" id="UP001595818">
    <property type="component" value="Unassembled WGS sequence"/>
</dbReference>